<evidence type="ECO:0000313" key="1">
    <source>
        <dbReference type="EMBL" id="KAJ7554830.1"/>
    </source>
</evidence>
<protein>
    <submittedName>
        <fullName evidence="1">Uncharacterized protein</fullName>
    </submittedName>
</protein>
<proteinExistence type="predicted"/>
<organism evidence="1 2">
    <name type="scientific">Diphasiastrum complanatum</name>
    <name type="common">Issler's clubmoss</name>
    <name type="synonym">Lycopodium complanatum</name>
    <dbReference type="NCBI Taxonomy" id="34168"/>
    <lineage>
        <taxon>Eukaryota</taxon>
        <taxon>Viridiplantae</taxon>
        <taxon>Streptophyta</taxon>
        <taxon>Embryophyta</taxon>
        <taxon>Tracheophyta</taxon>
        <taxon>Lycopodiopsida</taxon>
        <taxon>Lycopodiales</taxon>
        <taxon>Lycopodiaceae</taxon>
        <taxon>Lycopodioideae</taxon>
        <taxon>Diphasiastrum</taxon>
    </lineage>
</organism>
<evidence type="ECO:0000313" key="2">
    <source>
        <dbReference type="Proteomes" id="UP001162992"/>
    </source>
</evidence>
<sequence>MVMGGERASFSEDVVARATRVSHKEAGGTGRVRGAPGWSLPRVFGSTWQLVWAILVATSFLLYSVYFLWWTQPMDGYGRLNSMQQEGGCPSGGREWSGNLRKLDSAWNGLCFGPPPELLRIALFVKKWPVGGVPGGLERHALTLHKVLAGRGHEVHVYTVSGDGTLPEEITQEQLHVHFVKPNAAGNLDIKQAWEKFLEANSSKAFDVVHSESVALPHWRARNISNMAASWHGVAYEVIHSDVVLDLMRKPGEPRSAELQKVLSERLFKVTEEVRFFRGYRHHVATSDYVGDVLQTIYEIPLENVHIILNGVDESKFRPDSTVGVSFREKHGVPLNASLVIGAAGRLVKDKGHPLLFEAFSAIIKDHKDVYLLVAGQGPWGERYKELAPYAKTLGSLTPLQLAEFYNAIDIFVNPTLRAQGLDHTLLEAMQCGKPLLATHFSSIMKSVIVNSDIGYIFAPNVDSLGEALRSVIRDGKDNMKMKGKFCRSYASVMFTATKMGAAYERLFLCMKKDAYCHYPLTTDCKIETNSYITH</sequence>
<accession>A0ACC2DKT8</accession>
<comment type="caution">
    <text evidence="1">The sequence shown here is derived from an EMBL/GenBank/DDBJ whole genome shotgun (WGS) entry which is preliminary data.</text>
</comment>
<gene>
    <name evidence="1" type="ORF">O6H91_05G011100</name>
</gene>
<dbReference type="Proteomes" id="UP001162992">
    <property type="component" value="Chromosome 5"/>
</dbReference>
<name>A0ACC2DKT8_DIPCM</name>
<reference evidence="2" key="1">
    <citation type="journal article" date="2024" name="Proc. Natl. Acad. Sci. U.S.A.">
        <title>Extraordinary preservation of gene collinearity over three hundred million years revealed in homosporous lycophytes.</title>
        <authorList>
            <person name="Li C."/>
            <person name="Wickell D."/>
            <person name="Kuo L.Y."/>
            <person name="Chen X."/>
            <person name="Nie B."/>
            <person name="Liao X."/>
            <person name="Peng D."/>
            <person name="Ji J."/>
            <person name="Jenkins J."/>
            <person name="Williams M."/>
            <person name="Shu S."/>
            <person name="Plott C."/>
            <person name="Barry K."/>
            <person name="Rajasekar S."/>
            <person name="Grimwood J."/>
            <person name="Han X."/>
            <person name="Sun S."/>
            <person name="Hou Z."/>
            <person name="He W."/>
            <person name="Dai G."/>
            <person name="Sun C."/>
            <person name="Schmutz J."/>
            <person name="Leebens-Mack J.H."/>
            <person name="Li F.W."/>
            <person name="Wang L."/>
        </authorList>
    </citation>
    <scope>NUCLEOTIDE SEQUENCE [LARGE SCALE GENOMIC DNA]</scope>
    <source>
        <strain evidence="2">cv. PW_Plant_1</strain>
    </source>
</reference>
<dbReference type="EMBL" id="CM055096">
    <property type="protein sequence ID" value="KAJ7554830.1"/>
    <property type="molecule type" value="Genomic_DNA"/>
</dbReference>
<keyword evidence="2" id="KW-1185">Reference proteome</keyword>